<keyword evidence="3 4" id="KW-0732">Signal</keyword>
<reference evidence="6" key="1">
    <citation type="journal article" date="2014" name="Int. J. Syst. Evol. Microbiol.">
        <title>Complete genome of a new Firmicutes species belonging to the dominant human colonic microbiota ('Ruminococcus bicirculans') reveals two chromosomes and a selective capacity to utilize plant glucans.</title>
        <authorList>
            <consortium name="NISC Comparative Sequencing Program"/>
            <person name="Wegmann U."/>
            <person name="Louis P."/>
            <person name="Goesmann A."/>
            <person name="Henrissat B."/>
            <person name="Duncan S.H."/>
            <person name="Flint H.J."/>
        </authorList>
    </citation>
    <scope>NUCLEOTIDE SEQUENCE</scope>
    <source>
        <strain evidence="6">CGMCC 4.5581</strain>
    </source>
</reference>
<evidence type="ECO:0000313" key="7">
    <source>
        <dbReference type="EMBL" id="NIH69151.1"/>
    </source>
</evidence>
<dbReference type="Proteomes" id="UP000648663">
    <property type="component" value="Unassembled WGS sequence"/>
</dbReference>
<dbReference type="PROSITE" id="PS51257">
    <property type="entry name" value="PROKAR_LIPOPROTEIN"/>
    <property type="match status" value="1"/>
</dbReference>
<dbReference type="Gene3D" id="3.40.190.10">
    <property type="entry name" value="Periplasmic binding protein-like II"/>
    <property type="match status" value="1"/>
</dbReference>
<evidence type="ECO:0000313" key="9">
    <source>
        <dbReference type="Proteomes" id="UP000648663"/>
    </source>
</evidence>
<dbReference type="PANTHER" id="PTHR30290:SF9">
    <property type="entry name" value="OLIGOPEPTIDE-BINDING PROTEIN APPA"/>
    <property type="match status" value="1"/>
</dbReference>
<reference evidence="6" key="4">
    <citation type="submission" date="2024-05" db="EMBL/GenBank/DDBJ databases">
        <authorList>
            <person name="Sun Q."/>
            <person name="Zhou Y."/>
        </authorList>
    </citation>
    <scope>NUCLEOTIDE SEQUENCE</scope>
    <source>
        <strain evidence="6">CGMCC 4.5581</strain>
    </source>
</reference>
<evidence type="ECO:0000313" key="8">
    <source>
        <dbReference type="Proteomes" id="UP000552836"/>
    </source>
</evidence>
<name>A0A846LNU7_9ACTN</name>
<dbReference type="GO" id="GO:0042597">
    <property type="term" value="C:periplasmic space"/>
    <property type="evidence" value="ECO:0007669"/>
    <property type="project" value="UniProtKB-ARBA"/>
</dbReference>
<dbReference type="SUPFAM" id="SSF53850">
    <property type="entry name" value="Periplasmic binding protein-like II"/>
    <property type="match status" value="1"/>
</dbReference>
<evidence type="ECO:0000259" key="5">
    <source>
        <dbReference type="Pfam" id="PF00496"/>
    </source>
</evidence>
<feature type="domain" description="Solute-binding protein family 5" evidence="5">
    <location>
        <begin position="94"/>
        <end position="416"/>
    </location>
</feature>
<proteinExistence type="inferred from homology"/>
<accession>A0A846LNU7</accession>
<dbReference type="CDD" id="cd00995">
    <property type="entry name" value="PBP2_NikA_DppA_OppA_like"/>
    <property type="match status" value="1"/>
</dbReference>
<comment type="similarity">
    <text evidence="1">Belongs to the bacterial solute-binding protein 5 family.</text>
</comment>
<evidence type="ECO:0000256" key="2">
    <source>
        <dbReference type="ARBA" id="ARBA00022448"/>
    </source>
</evidence>
<feature type="chain" id="PRO_5032889276" evidence="4">
    <location>
        <begin position="31"/>
        <end position="517"/>
    </location>
</feature>
<dbReference type="InterPro" id="IPR000914">
    <property type="entry name" value="SBP_5_dom"/>
</dbReference>
<dbReference type="Gene3D" id="3.10.105.10">
    <property type="entry name" value="Dipeptide-binding Protein, Domain 3"/>
    <property type="match status" value="1"/>
</dbReference>
<comment type="caution">
    <text evidence="7">The sequence shown here is derived from an EMBL/GenBank/DDBJ whole genome shotgun (WGS) entry which is preliminary data.</text>
</comment>
<evidence type="ECO:0000256" key="3">
    <source>
        <dbReference type="ARBA" id="ARBA00022729"/>
    </source>
</evidence>
<dbReference type="EMBL" id="BMMI01000007">
    <property type="protein sequence ID" value="GGL77179.1"/>
    <property type="molecule type" value="Genomic_DNA"/>
</dbReference>
<keyword evidence="2" id="KW-0813">Transport</keyword>
<dbReference type="PIRSF" id="PIRSF002741">
    <property type="entry name" value="MppA"/>
    <property type="match status" value="1"/>
</dbReference>
<dbReference type="AlphaFoldDB" id="A0A846LNU7"/>
<keyword evidence="9" id="KW-1185">Reference proteome</keyword>
<organism evidence="7 8">
    <name type="scientific">Modestobacter marinus</name>
    <dbReference type="NCBI Taxonomy" id="477641"/>
    <lineage>
        <taxon>Bacteria</taxon>
        <taxon>Bacillati</taxon>
        <taxon>Actinomycetota</taxon>
        <taxon>Actinomycetes</taxon>
        <taxon>Geodermatophilales</taxon>
        <taxon>Geodermatophilaceae</taxon>
        <taxon>Modestobacter</taxon>
    </lineage>
</organism>
<dbReference type="GO" id="GO:1904680">
    <property type="term" value="F:peptide transmembrane transporter activity"/>
    <property type="evidence" value="ECO:0007669"/>
    <property type="project" value="TreeGrafter"/>
</dbReference>
<reference evidence="7 8" key="3">
    <citation type="submission" date="2020-02" db="EMBL/GenBank/DDBJ databases">
        <title>Sequencing the genomes of 1000 actinobacteria strains.</title>
        <authorList>
            <person name="Klenk H.-P."/>
        </authorList>
    </citation>
    <scope>NUCLEOTIDE SEQUENCE [LARGE SCALE GENOMIC DNA]</scope>
    <source>
        <strain evidence="7 8">DSM 45201</strain>
    </source>
</reference>
<dbReference type="GO" id="GO:0043190">
    <property type="term" value="C:ATP-binding cassette (ABC) transporter complex"/>
    <property type="evidence" value="ECO:0007669"/>
    <property type="project" value="InterPro"/>
</dbReference>
<evidence type="ECO:0000313" key="6">
    <source>
        <dbReference type="EMBL" id="GGL77179.1"/>
    </source>
</evidence>
<dbReference type="InterPro" id="IPR039424">
    <property type="entry name" value="SBP_5"/>
</dbReference>
<dbReference type="Pfam" id="PF00496">
    <property type="entry name" value="SBP_bac_5"/>
    <property type="match status" value="1"/>
</dbReference>
<feature type="signal peptide" evidence="4">
    <location>
        <begin position="1"/>
        <end position="30"/>
    </location>
</feature>
<sequence>MRKSTGIRRRRAGLAAVALTSLLAAGCSSAVNQADEAAAEGGSGECQQGGTVVAANSSAPEVSRVLAQSATNLMWARAVFEPLINVSTVDLDDPQPALATEWEISDDGLSAVLQLREGVAFHTGRAFTADDVVFTMQQALDPATVSDVKAIVAGWEVEATGEHEVTITSQTPLTDTLASTLALTPIVDSETYAGLADGSQIIGTGPFTVESYSPGADIVLTKNDDYWQDGLPYLDRIESTTIPDSTAQVSSLRSGRAQLSNGLTVQDALSVTEGNPQFELLSTINGTYPIILDAVEDQRVRQAIGHAIDRDRINEQVFGGRGTTDGLYWAAASANYPEDLTGAYEYDPEQARQLIEEAGAAGTEVPITIINLPVIAAEYEIIANNLTEVGLTPTLTALAPPDYQQRLSAGTGGNYLSLRGLNGSPSFLLQTNADLRLEGAHRQFTSPEYTELATAVIGATTAEESAEAVHELTEYMNDQAFLHPLVTVPGTSVQSTDLQDVDVVLGGWVPATTCYVE</sequence>
<dbReference type="InterPro" id="IPR030678">
    <property type="entry name" value="Peptide/Ni-bd"/>
</dbReference>
<dbReference type="Proteomes" id="UP000552836">
    <property type="component" value="Unassembled WGS sequence"/>
</dbReference>
<dbReference type="PANTHER" id="PTHR30290">
    <property type="entry name" value="PERIPLASMIC BINDING COMPONENT OF ABC TRANSPORTER"/>
    <property type="match status" value="1"/>
</dbReference>
<evidence type="ECO:0000256" key="4">
    <source>
        <dbReference type="SAM" id="SignalP"/>
    </source>
</evidence>
<dbReference type="GO" id="GO:0015833">
    <property type="term" value="P:peptide transport"/>
    <property type="evidence" value="ECO:0007669"/>
    <property type="project" value="TreeGrafter"/>
</dbReference>
<dbReference type="RefSeq" id="WP_166756725.1">
    <property type="nucleotide sequence ID" value="NZ_BAABJU010000003.1"/>
</dbReference>
<dbReference type="EMBL" id="JAAMPA010000002">
    <property type="protein sequence ID" value="NIH69151.1"/>
    <property type="molecule type" value="Genomic_DNA"/>
</dbReference>
<gene>
    <name evidence="7" type="ORF">FB380_003639</name>
    <name evidence="6" type="ORF">GCM10011589_36490</name>
</gene>
<protein>
    <submittedName>
        <fullName evidence="7">Peptide/nickel transport system substrate-binding protein</fullName>
    </submittedName>
</protein>
<reference evidence="9" key="2">
    <citation type="journal article" date="2019" name="Int. J. Syst. Evol. Microbiol.">
        <title>The Global Catalogue of Microorganisms (GCM) 10K type strain sequencing project: providing services to taxonomists for standard genome sequencing and annotation.</title>
        <authorList>
            <consortium name="The Broad Institute Genomics Platform"/>
            <consortium name="The Broad Institute Genome Sequencing Center for Infectious Disease"/>
            <person name="Wu L."/>
            <person name="Ma J."/>
        </authorList>
    </citation>
    <scope>NUCLEOTIDE SEQUENCE [LARGE SCALE GENOMIC DNA]</scope>
    <source>
        <strain evidence="9">CGMCC 4.5581</strain>
    </source>
</reference>
<evidence type="ECO:0000256" key="1">
    <source>
        <dbReference type="ARBA" id="ARBA00005695"/>
    </source>
</evidence>